<sequence length="151" mass="16851">MHSQQKPRHSLLLVLSLPTFVSLFLILKTLDLTRTPSISSSLSSSSSSSCNYSVVSWVYDPGFDALGYDDSCKGIFEGWNCITSGKSNARDLVKWRVVLTAATSCRLMHPFSLKVYRDTSIGADRGFTFIKYNLTVAYQRTNLSAQYDICL</sequence>
<name>A0ACB9S8J9_9MYRT</name>
<gene>
    <name evidence="1" type="ORF">MLD38_005075</name>
</gene>
<proteinExistence type="predicted"/>
<evidence type="ECO:0000313" key="1">
    <source>
        <dbReference type="EMBL" id="KAI4387230.1"/>
    </source>
</evidence>
<comment type="caution">
    <text evidence="1">The sequence shown here is derived from an EMBL/GenBank/DDBJ whole genome shotgun (WGS) entry which is preliminary data.</text>
</comment>
<evidence type="ECO:0000313" key="2">
    <source>
        <dbReference type="Proteomes" id="UP001057402"/>
    </source>
</evidence>
<dbReference type="Proteomes" id="UP001057402">
    <property type="component" value="Chromosome 2"/>
</dbReference>
<accession>A0ACB9S8J9</accession>
<organism evidence="1 2">
    <name type="scientific">Melastoma candidum</name>
    <dbReference type="NCBI Taxonomy" id="119954"/>
    <lineage>
        <taxon>Eukaryota</taxon>
        <taxon>Viridiplantae</taxon>
        <taxon>Streptophyta</taxon>
        <taxon>Embryophyta</taxon>
        <taxon>Tracheophyta</taxon>
        <taxon>Spermatophyta</taxon>
        <taxon>Magnoliopsida</taxon>
        <taxon>eudicotyledons</taxon>
        <taxon>Gunneridae</taxon>
        <taxon>Pentapetalae</taxon>
        <taxon>rosids</taxon>
        <taxon>malvids</taxon>
        <taxon>Myrtales</taxon>
        <taxon>Melastomataceae</taxon>
        <taxon>Melastomatoideae</taxon>
        <taxon>Melastomateae</taxon>
        <taxon>Melastoma</taxon>
    </lineage>
</organism>
<protein>
    <submittedName>
        <fullName evidence="1">Uncharacterized protein</fullName>
    </submittedName>
</protein>
<dbReference type="EMBL" id="CM042881">
    <property type="protein sequence ID" value="KAI4387230.1"/>
    <property type="molecule type" value="Genomic_DNA"/>
</dbReference>
<keyword evidence="2" id="KW-1185">Reference proteome</keyword>
<reference evidence="2" key="1">
    <citation type="journal article" date="2023" name="Front. Plant Sci.">
        <title>Chromosomal-level genome assembly of Melastoma candidum provides insights into trichome evolution.</title>
        <authorList>
            <person name="Zhong Y."/>
            <person name="Wu W."/>
            <person name="Sun C."/>
            <person name="Zou P."/>
            <person name="Liu Y."/>
            <person name="Dai S."/>
            <person name="Zhou R."/>
        </authorList>
    </citation>
    <scope>NUCLEOTIDE SEQUENCE [LARGE SCALE GENOMIC DNA]</scope>
</reference>